<dbReference type="GeneID" id="115748938"/>
<proteinExistence type="inferred from homology"/>
<dbReference type="OrthoDB" id="1928183at2759"/>
<sequence length="274" mass="30055">MPSRRSELFAPPCFKPYAASLDAAAASSSASMDASSFPLIGDYIGMESCVDIEEPPDPGASTDGGDFLRAEPERDRGWRWEPRGKRRREREEKEYPPPIPLLARTGNLHSHMPWVLRRHYTGDGRLILTEEKVRHHEYFRARRANGRLTLQLVPLDGDNPCFPTVADEEEEQEEEEEEEIFNPEAGITTADDLENRVDDDDDYQGKIGDRTGEEEDDCARLASSIAELTVESGGGGGIGGNGAGKCSNYNGISVSPGAPCIFGVPVPALRPVHS</sequence>
<dbReference type="InterPro" id="IPR046431">
    <property type="entry name" value="FAF_dom"/>
</dbReference>
<name>A0A8B8Q309_9MYRT</name>
<evidence type="ECO:0000313" key="4">
    <source>
        <dbReference type="Proteomes" id="UP000827889"/>
    </source>
</evidence>
<dbReference type="Proteomes" id="UP000827889">
    <property type="component" value="Chromosome 2"/>
</dbReference>
<gene>
    <name evidence="5" type="primary">LOC115748938</name>
</gene>
<evidence type="ECO:0000256" key="1">
    <source>
        <dbReference type="ARBA" id="ARBA00008690"/>
    </source>
</evidence>
<feature type="region of interest" description="Disordered" evidence="2">
    <location>
        <begin position="195"/>
        <end position="217"/>
    </location>
</feature>
<dbReference type="AlphaFoldDB" id="A0A8B8Q309"/>
<dbReference type="Pfam" id="PF11250">
    <property type="entry name" value="FAF"/>
    <property type="match status" value="1"/>
</dbReference>
<evidence type="ECO:0000256" key="2">
    <source>
        <dbReference type="SAM" id="MobiDB-lite"/>
    </source>
</evidence>
<accession>A0A8B8Q309</accession>
<organism evidence="4 5">
    <name type="scientific">Rhodamnia argentea</name>
    <dbReference type="NCBI Taxonomy" id="178133"/>
    <lineage>
        <taxon>Eukaryota</taxon>
        <taxon>Viridiplantae</taxon>
        <taxon>Streptophyta</taxon>
        <taxon>Embryophyta</taxon>
        <taxon>Tracheophyta</taxon>
        <taxon>Spermatophyta</taxon>
        <taxon>Magnoliopsida</taxon>
        <taxon>eudicotyledons</taxon>
        <taxon>Gunneridae</taxon>
        <taxon>Pentapetalae</taxon>
        <taxon>rosids</taxon>
        <taxon>malvids</taxon>
        <taxon>Myrtales</taxon>
        <taxon>Myrtaceae</taxon>
        <taxon>Myrtoideae</taxon>
        <taxon>Myrteae</taxon>
        <taxon>Australasian group</taxon>
        <taxon>Rhodamnia</taxon>
    </lineage>
</organism>
<dbReference type="RefSeq" id="XP_030541469.1">
    <property type="nucleotide sequence ID" value="XM_030685609.2"/>
</dbReference>
<evidence type="ECO:0000313" key="5">
    <source>
        <dbReference type="RefSeq" id="XP_030541469.1"/>
    </source>
</evidence>
<dbReference type="InterPro" id="IPR021410">
    <property type="entry name" value="FAF"/>
</dbReference>
<reference evidence="5" key="2">
    <citation type="submission" date="2025-08" db="UniProtKB">
        <authorList>
            <consortium name="RefSeq"/>
        </authorList>
    </citation>
    <scope>IDENTIFICATION</scope>
    <source>
        <tissue evidence="5">Leaf</tissue>
    </source>
</reference>
<feature type="domain" description="FAF" evidence="3">
    <location>
        <begin position="94"/>
        <end position="152"/>
    </location>
</feature>
<keyword evidence="4" id="KW-1185">Reference proteome</keyword>
<feature type="compositionally biased region" description="Basic and acidic residues" evidence="2">
    <location>
        <begin position="66"/>
        <end position="95"/>
    </location>
</feature>
<evidence type="ECO:0000259" key="3">
    <source>
        <dbReference type="Pfam" id="PF11250"/>
    </source>
</evidence>
<protein>
    <submittedName>
        <fullName evidence="5">Uncharacterized protein LOC115748938</fullName>
    </submittedName>
</protein>
<dbReference type="KEGG" id="rarg:115748938"/>
<comment type="similarity">
    <text evidence="1">Belongs to the fantastic four family.</text>
</comment>
<dbReference type="PANTHER" id="PTHR33155:SF17">
    <property type="entry name" value="F2E2.18-RELATED"/>
    <property type="match status" value="1"/>
</dbReference>
<dbReference type="PANTHER" id="PTHR33155">
    <property type="entry name" value="FANTASTIC FOUR-LIKE PROTEIN (DUF3049)"/>
    <property type="match status" value="1"/>
</dbReference>
<reference evidence="4" key="1">
    <citation type="submission" date="2025-05" db="UniProtKB">
        <authorList>
            <consortium name="RefSeq"/>
        </authorList>
    </citation>
    <scope>NUCLEOTIDE SEQUENCE [LARGE SCALE GENOMIC DNA]</scope>
</reference>
<feature type="region of interest" description="Disordered" evidence="2">
    <location>
        <begin position="48"/>
        <end position="103"/>
    </location>
</feature>